<dbReference type="PANTHER" id="PTHR12000">
    <property type="entry name" value="HEMOGLOBINASE FAMILY MEMBER"/>
    <property type="match status" value="1"/>
</dbReference>
<evidence type="ECO:0000256" key="1">
    <source>
        <dbReference type="ARBA" id="ARBA00009941"/>
    </source>
</evidence>
<protein>
    <recommendedName>
        <fullName evidence="2">Legumain prodomain domain-containing protein</fullName>
    </recommendedName>
</protein>
<evidence type="ECO:0000313" key="4">
    <source>
        <dbReference type="Proteomes" id="UP001157418"/>
    </source>
</evidence>
<dbReference type="GO" id="GO:0051603">
    <property type="term" value="P:proteolysis involved in protein catabolic process"/>
    <property type="evidence" value="ECO:0007669"/>
    <property type="project" value="TreeGrafter"/>
</dbReference>
<dbReference type="Proteomes" id="UP001157418">
    <property type="component" value="Unassembled WGS sequence"/>
</dbReference>
<comment type="similarity">
    <text evidence="1">Belongs to the peptidase C13 family.</text>
</comment>
<name>A0AAU9N6Q6_9ASTR</name>
<evidence type="ECO:0000313" key="3">
    <source>
        <dbReference type="EMBL" id="CAH1434487.1"/>
    </source>
</evidence>
<comment type="caution">
    <text evidence="3">The sequence shown here is derived from an EMBL/GenBank/DDBJ whole genome shotgun (WGS) entry which is preliminary data.</text>
</comment>
<dbReference type="Pfam" id="PF20985">
    <property type="entry name" value="Legum_prodom"/>
    <property type="match status" value="1"/>
</dbReference>
<keyword evidence="4" id="KW-1185">Reference proteome</keyword>
<dbReference type="GO" id="GO:0005773">
    <property type="term" value="C:vacuole"/>
    <property type="evidence" value="ECO:0007669"/>
    <property type="project" value="GOC"/>
</dbReference>
<dbReference type="InterPro" id="IPR001096">
    <property type="entry name" value="Peptidase_C13"/>
</dbReference>
<gene>
    <name evidence="3" type="ORF">LVIROSA_LOCUS21003</name>
</gene>
<accession>A0AAU9N6Q6</accession>
<dbReference type="GO" id="GO:0004197">
    <property type="term" value="F:cysteine-type endopeptidase activity"/>
    <property type="evidence" value="ECO:0007669"/>
    <property type="project" value="TreeGrafter"/>
</dbReference>
<evidence type="ECO:0000259" key="2">
    <source>
        <dbReference type="Pfam" id="PF20985"/>
    </source>
</evidence>
<feature type="domain" description="Legumain prodomain" evidence="2">
    <location>
        <begin position="91"/>
        <end position="184"/>
    </location>
</feature>
<dbReference type="InterPro" id="IPR046427">
    <property type="entry name" value="Legumain_prodom_sf"/>
</dbReference>
<dbReference type="AlphaFoldDB" id="A0AAU9N6Q6"/>
<proteinExistence type="inferred from homology"/>
<dbReference type="PANTHER" id="PTHR12000:SF42">
    <property type="entry name" value="LEGUMAIN"/>
    <property type="match status" value="1"/>
</dbReference>
<organism evidence="3 4">
    <name type="scientific">Lactuca virosa</name>
    <dbReference type="NCBI Taxonomy" id="75947"/>
    <lineage>
        <taxon>Eukaryota</taxon>
        <taxon>Viridiplantae</taxon>
        <taxon>Streptophyta</taxon>
        <taxon>Embryophyta</taxon>
        <taxon>Tracheophyta</taxon>
        <taxon>Spermatophyta</taxon>
        <taxon>Magnoliopsida</taxon>
        <taxon>eudicotyledons</taxon>
        <taxon>Gunneridae</taxon>
        <taxon>Pentapetalae</taxon>
        <taxon>asterids</taxon>
        <taxon>campanulids</taxon>
        <taxon>Asterales</taxon>
        <taxon>Asteraceae</taxon>
        <taxon>Cichorioideae</taxon>
        <taxon>Cichorieae</taxon>
        <taxon>Lactucinae</taxon>
        <taxon>Lactuca</taxon>
    </lineage>
</organism>
<dbReference type="EMBL" id="CAKMRJ010003610">
    <property type="protein sequence ID" value="CAH1434487.1"/>
    <property type="molecule type" value="Genomic_DNA"/>
</dbReference>
<dbReference type="GO" id="GO:0006624">
    <property type="term" value="P:vacuolar protein processing"/>
    <property type="evidence" value="ECO:0007669"/>
    <property type="project" value="TreeGrafter"/>
</dbReference>
<sequence>MITVRRLFLCLLVVSGLVVVLLHRYATKVGTDYRSEWNPLRHKDQRISLGEKIDDLVELSYPISQQEAGLMVSWGWYKTSMGQERADALEEIRETLYERAMVDFHVHMIGVLLFGSVKASSILYAPVPPRMMDDSECTISRIEFFHDHCGMVADYGSNISLAITNICHRLVGKEEFEEACIDTCGNKNIIPTGD</sequence>
<reference evidence="3 4" key="1">
    <citation type="submission" date="2022-01" db="EMBL/GenBank/DDBJ databases">
        <authorList>
            <person name="Xiong W."/>
            <person name="Schranz E."/>
        </authorList>
    </citation>
    <scope>NUCLEOTIDE SEQUENCE [LARGE SCALE GENOMIC DNA]</scope>
</reference>
<dbReference type="InterPro" id="IPR048501">
    <property type="entry name" value="Legum_prodom"/>
</dbReference>
<dbReference type="Gene3D" id="1.10.132.130">
    <property type="match status" value="1"/>
</dbReference>